<protein>
    <submittedName>
        <fullName evidence="2">Uncharacterized protein</fullName>
    </submittedName>
</protein>
<evidence type="ECO:0000313" key="2">
    <source>
        <dbReference type="EMBL" id="KAG0011716.1"/>
    </source>
</evidence>
<gene>
    <name evidence="2" type="ORF">BGZ80_000462</name>
</gene>
<evidence type="ECO:0000256" key="1">
    <source>
        <dbReference type="SAM" id="MobiDB-lite"/>
    </source>
</evidence>
<dbReference type="Gene3D" id="3.80.10.10">
    <property type="entry name" value="Ribonuclease Inhibitor"/>
    <property type="match status" value="1"/>
</dbReference>
<sequence length="942" mass="109117">MDSMDNQDDGISIRDEYLCTDIKTLRNLLTVNRFFFHAILPRLFGDGDPLVVWDMNYVSSKYETNRDKLFAVAFVSFMQARLDESQCDPEDDQQVDRILSGILKQYGLKMTTSFKPFLPSGLDMVEKIFWHTRNAYSKEFKEFRRNTAQRMTVDYSKLMTVLWMDEWRFFPPGSMIRLCKLPDDLRRREAISSPSDALSETHDEEPSGIVLTTIATADIPEKPEEDHSDDSDKDDDEELVLEYQHDSRYTWELRYALREMWIHYNCDCITSFVFEMAKAHKYLPLSAKMAKLQVIHIRRLDAMPDSHLENTILFIKQNLTAFPEKRQLNIEFDGTWYLLDEDEEDNITDHSLTDLNTYNAGRRNYRERCSRFMQPAIKIYEALGRPEQMQASYIPKFYDLTKHIDLDRLRSFSDEDLERIDQGERAGMEAFLRRCDDLKELNLGVGNHDVLSWAAADTRITTSPPFRRALKNLETLELRTSRSYNFVIHALSDAVDAFSTSLRKIQVKFRNDFDDQIPYPLRNAQTMESLRLQRLAPATTIGDWSVLLPNLRIFKINLKGVASINVGSFDQCPNLSILEIRFGCLDSDECRPRGSAPLSIPEHEPLSLKWRQPEIDCTLFPKWSLPNLKQLKLYDLAAMRFNLTSLTTMARLQTLIIEIDPRLCCGQDLDIRSHRLNIPMLQPTATPDSRSWRRCYLPELKEISLKGPHSALIDLDCLRSLPRLESIRLNNFGGKQEMRRHITDGFDSIFCPTDSQAEGENTDYSPQSNGARSVDNDTPFLESRLRKFKLEGDWLMSGQVATSLLTTYAPLLERLSVYGLTNGTRDGYTFLEAIHNADKINKAYEVAARSTSKDYISSRPPDMKNNQRGSLPGRNLITAKCRYSVSKEDMRSLGLREIMYGERTKYKKNGVRMYSLLDRHVIRQEDYDSLDEKTRQESDSSE</sequence>
<organism evidence="2 3">
    <name type="scientific">Entomortierella chlamydospora</name>
    <dbReference type="NCBI Taxonomy" id="101097"/>
    <lineage>
        <taxon>Eukaryota</taxon>
        <taxon>Fungi</taxon>
        <taxon>Fungi incertae sedis</taxon>
        <taxon>Mucoromycota</taxon>
        <taxon>Mortierellomycotina</taxon>
        <taxon>Mortierellomycetes</taxon>
        <taxon>Mortierellales</taxon>
        <taxon>Mortierellaceae</taxon>
        <taxon>Entomortierella</taxon>
    </lineage>
</organism>
<feature type="region of interest" description="Disordered" evidence="1">
    <location>
        <begin position="214"/>
        <end position="236"/>
    </location>
</feature>
<accession>A0A9P6SYF0</accession>
<reference evidence="2" key="1">
    <citation type="journal article" date="2020" name="Fungal Divers.">
        <title>Resolving the Mortierellaceae phylogeny through synthesis of multi-gene phylogenetics and phylogenomics.</title>
        <authorList>
            <person name="Vandepol N."/>
            <person name="Liber J."/>
            <person name="Desiro A."/>
            <person name="Na H."/>
            <person name="Kennedy M."/>
            <person name="Barry K."/>
            <person name="Grigoriev I.V."/>
            <person name="Miller A.N."/>
            <person name="O'Donnell K."/>
            <person name="Stajich J.E."/>
            <person name="Bonito G."/>
        </authorList>
    </citation>
    <scope>NUCLEOTIDE SEQUENCE</scope>
    <source>
        <strain evidence="2">NRRL 2769</strain>
    </source>
</reference>
<dbReference type="InterPro" id="IPR032675">
    <property type="entry name" value="LRR_dom_sf"/>
</dbReference>
<dbReference type="Proteomes" id="UP000703661">
    <property type="component" value="Unassembled WGS sequence"/>
</dbReference>
<dbReference type="SUPFAM" id="SSF52047">
    <property type="entry name" value="RNI-like"/>
    <property type="match status" value="1"/>
</dbReference>
<feature type="compositionally biased region" description="Acidic residues" evidence="1">
    <location>
        <begin position="226"/>
        <end position="236"/>
    </location>
</feature>
<feature type="region of interest" description="Disordered" evidence="1">
    <location>
        <begin position="754"/>
        <end position="776"/>
    </location>
</feature>
<name>A0A9P6SYF0_9FUNG</name>
<feature type="compositionally biased region" description="Polar residues" evidence="1">
    <location>
        <begin position="754"/>
        <end position="771"/>
    </location>
</feature>
<proteinExistence type="predicted"/>
<dbReference type="EMBL" id="JAAAID010001099">
    <property type="protein sequence ID" value="KAG0011716.1"/>
    <property type="molecule type" value="Genomic_DNA"/>
</dbReference>
<comment type="caution">
    <text evidence="2">The sequence shown here is derived from an EMBL/GenBank/DDBJ whole genome shotgun (WGS) entry which is preliminary data.</text>
</comment>
<dbReference type="AlphaFoldDB" id="A0A9P6SYF0"/>
<keyword evidence="3" id="KW-1185">Reference proteome</keyword>
<evidence type="ECO:0000313" key="3">
    <source>
        <dbReference type="Proteomes" id="UP000703661"/>
    </source>
</evidence>